<comment type="caution">
    <text evidence="1">The sequence shown here is derived from an EMBL/GenBank/DDBJ whole genome shotgun (WGS) entry which is preliminary data.</text>
</comment>
<evidence type="ECO:0000313" key="2">
    <source>
        <dbReference type="Proteomes" id="UP001174694"/>
    </source>
</evidence>
<evidence type="ECO:0000313" key="1">
    <source>
        <dbReference type="EMBL" id="KAJ9148684.1"/>
    </source>
</evidence>
<gene>
    <name evidence="1" type="ORF">NKR23_g4914</name>
</gene>
<reference evidence="1" key="1">
    <citation type="submission" date="2022-07" db="EMBL/GenBank/DDBJ databases">
        <title>Fungi with potential for degradation of polypropylene.</title>
        <authorList>
            <person name="Gostincar C."/>
        </authorList>
    </citation>
    <scope>NUCLEOTIDE SEQUENCE</scope>
    <source>
        <strain evidence="1">EXF-13308</strain>
    </source>
</reference>
<keyword evidence="2" id="KW-1185">Reference proteome</keyword>
<dbReference type="AlphaFoldDB" id="A0AA38VFE6"/>
<proteinExistence type="predicted"/>
<dbReference type="EMBL" id="JANBVO010000012">
    <property type="protein sequence ID" value="KAJ9148684.1"/>
    <property type="molecule type" value="Genomic_DNA"/>
</dbReference>
<dbReference type="Proteomes" id="UP001174694">
    <property type="component" value="Unassembled WGS sequence"/>
</dbReference>
<protein>
    <submittedName>
        <fullName evidence="1">Uncharacterized protein</fullName>
    </submittedName>
</protein>
<name>A0AA38VFE6_9PEZI</name>
<organism evidence="1 2">
    <name type="scientific">Pleurostoma richardsiae</name>
    <dbReference type="NCBI Taxonomy" id="41990"/>
    <lineage>
        <taxon>Eukaryota</taxon>
        <taxon>Fungi</taxon>
        <taxon>Dikarya</taxon>
        <taxon>Ascomycota</taxon>
        <taxon>Pezizomycotina</taxon>
        <taxon>Sordariomycetes</taxon>
        <taxon>Sordariomycetidae</taxon>
        <taxon>Calosphaeriales</taxon>
        <taxon>Pleurostomataceae</taxon>
        <taxon>Pleurostoma</taxon>
    </lineage>
</organism>
<sequence>MVPSPASTPSTGPFLSGCEATYSTPSPSLEDAQSAWFLKPDTWRIVRMSTIPNRPMNTGMIEEYLSAMQSWLEEWSRSGCNTFMHRQLYTSRIPTPIGDAFTTLVAYFHRTPATEQMVFRIIEDRILELVETQGWQAGQHEPLDVMGHLSRVQAMIAYLIIGLFHGNIRLRHVADTNLPLLVSWCQQMLEAAALAASNGQLLHSEMCNALVLISSETATVPLPPQAELQATWGRLGVAEKETALWHAWVVAESVRRAWLTARSVECIYLLLRDRAGICPGGLVFTMRRSVWAADSAFAWAKACAEADVEFLHIWETDRLCVRPNSDAIDEFAKVMIKLNFRTDRASQWVGGGCGG</sequence>
<accession>A0AA38VFE6</accession>